<evidence type="ECO:0000313" key="2">
    <source>
        <dbReference type="Proteomes" id="UP000265882"/>
    </source>
</evidence>
<gene>
    <name evidence="1" type="ORF">C4520_07050</name>
</gene>
<proteinExistence type="predicted"/>
<protein>
    <submittedName>
        <fullName evidence="1">Uncharacterized protein</fullName>
    </submittedName>
</protein>
<evidence type="ECO:0000313" key="1">
    <source>
        <dbReference type="EMBL" id="RJP22997.1"/>
    </source>
</evidence>
<organism evidence="1 2">
    <name type="scientific">Abyssobacteria bacterium (strain SURF_5)</name>
    <dbReference type="NCBI Taxonomy" id="2093360"/>
    <lineage>
        <taxon>Bacteria</taxon>
        <taxon>Pseudomonadati</taxon>
        <taxon>Candidatus Hydrogenedentota</taxon>
        <taxon>Candidatus Abyssobacteria</taxon>
    </lineage>
</organism>
<dbReference type="AlphaFoldDB" id="A0A3A4NRB2"/>
<reference evidence="1 2" key="1">
    <citation type="journal article" date="2017" name="ISME J.">
        <title>Energy and carbon metabolisms in a deep terrestrial subsurface fluid microbial community.</title>
        <authorList>
            <person name="Momper L."/>
            <person name="Jungbluth S.P."/>
            <person name="Lee M.D."/>
            <person name="Amend J.P."/>
        </authorList>
    </citation>
    <scope>NUCLEOTIDE SEQUENCE [LARGE SCALE GENOMIC DNA]</scope>
    <source>
        <strain evidence="1">SURF_5</strain>
    </source>
</reference>
<accession>A0A3A4NRB2</accession>
<sequence>MFAFTAAEALVCDLGAKTFTMCDNFGGVWNITLDKGEIRGTRDVADPGVNCGLLPVYGTICCPQNKIRLTVLDTPEDCCISTFWEGQFTSPELDIIEGVVINEKGDVFEFTLFNCDSTPEQISAPDPALP</sequence>
<dbReference type="Proteomes" id="UP000265882">
    <property type="component" value="Unassembled WGS sequence"/>
</dbReference>
<name>A0A3A4NRB2_ABYX5</name>
<dbReference type="EMBL" id="QZKU01000052">
    <property type="protein sequence ID" value="RJP22997.1"/>
    <property type="molecule type" value="Genomic_DNA"/>
</dbReference>
<comment type="caution">
    <text evidence="1">The sequence shown here is derived from an EMBL/GenBank/DDBJ whole genome shotgun (WGS) entry which is preliminary data.</text>
</comment>